<evidence type="ECO:0000313" key="2">
    <source>
        <dbReference type="Proteomes" id="UP000602510"/>
    </source>
</evidence>
<protein>
    <submittedName>
        <fullName evidence="1">Uncharacterized protein</fullName>
    </submittedName>
</protein>
<evidence type="ECO:0000313" key="1">
    <source>
        <dbReference type="EMBL" id="KAF4042938.1"/>
    </source>
</evidence>
<proteinExistence type="predicted"/>
<organism evidence="1 2">
    <name type="scientific">Phytophthora infestans</name>
    <name type="common">Potato late blight agent</name>
    <name type="synonym">Botrytis infestans</name>
    <dbReference type="NCBI Taxonomy" id="4787"/>
    <lineage>
        <taxon>Eukaryota</taxon>
        <taxon>Sar</taxon>
        <taxon>Stramenopiles</taxon>
        <taxon>Oomycota</taxon>
        <taxon>Peronosporomycetes</taxon>
        <taxon>Peronosporales</taxon>
        <taxon>Peronosporaceae</taxon>
        <taxon>Phytophthora</taxon>
    </lineage>
</organism>
<dbReference type="AlphaFoldDB" id="A0A833T3V2"/>
<sequence length="72" mass="8451">MQWRRLADQLMTTSWTHHDQQFNKLTDRLTSLWTTAQLTSVIESLQKDVDYSLDLHPDTEDVGRSFSNRGVE</sequence>
<gene>
    <name evidence="1" type="ORF">GN244_ATG04857</name>
</gene>
<comment type="caution">
    <text evidence="1">The sequence shown here is derived from an EMBL/GenBank/DDBJ whole genome shotgun (WGS) entry which is preliminary data.</text>
</comment>
<accession>A0A833T3V2</accession>
<name>A0A833T3V2_PHYIN</name>
<dbReference type="EMBL" id="WSZM01000095">
    <property type="protein sequence ID" value="KAF4042938.1"/>
    <property type="molecule type" value="Genomic_DNA"/>
</dbReference>
<reference evidence="1" key="1">
    <citation type="submission" date="2020-04" db="EMBL/GenBank/DDBJ databases">
        <title>Hybrid Assembly of Korean Phytophthora infestans isolates.</title>
        <authorList>
            <person name="Prokchorchik M."/>
            <person name="Lee Y."/>
            <person name="Seo J."/>
            <person name="Cho J.-H."/>
            <person name="Park Y.-E."/>
            <person name="Jang D.-C."/>
            <person name="Im J.-S."/>
            <person name="Choi J.-G."/>
            <person name="Park H.-J."/>
            <person name="Lee G.-B."/>
            <person name="Lee Y.-G."/>
            <person name="Hong S.-Y."/>
            <person name="Cho K."/>
            <person name="Sohn K.H."/>
        </authorList>
    </citation>
    <scope>NUCLEOTIDE SEQUENCE</scope>
    <source>
        <strain evidence="1">KR_1_A1</strain>
    </source>
</reference>
<keyword evidence="2" id="KW-1185">Reference proteome</keyword>
<dbReference type="Proteomes" id="UP000602510">
    <property type="component" value="Unassembled WGS sequence"/>
</dbReference>